<dbReference type="KEGG" id="smiz:4412673_02446"/>
<dbReference type="RefSeq" id="WP_093097254.1">
    <property type="nucleotide sequence ID" value="NZ_FNGK01000001.1"/>
</dbReference>
<organism evidence="1 2">
    <name type="scientific">Sphingobacterium mizutaii</name>
    <dbReference type="NCBI Taxonomy" id="1010"/>
    <lineage>
        <taxon>Bacteria</taxon>
        <taxon>Pseudomonadati</taxon>
        <taxon>Bacteroidota</taxon>
        <taxon>Sphingobacteriia</taxon>
        <taxon>Sphingobacteriales</taxon>
        <taxon>Sphingobacteriaceae</taxon>
        <taxon>Sphingobacterium</taxon>
    </lineage>
</organism>
<dbReference type="EMBL" id="LT906468">
    <property type="protein sequence ID" value="SNV51559.1"/>
    <property type="molecule type" value="Genomic_DNA"/>
</dbReference>
<evidence type="ECO:0000313" key="1">
    <source>
        <dbReference type="EMBL" id="SNV51559.1"/>
    </source>
</evidence>
<reference evidence="1 2" key="1">
    <citation type="submission" date="2017-06" db="EMBL/GenBank/DDBJ databases">
        <authorList>
            <consortium name="Pathogen Informatics"/>
        </authorList>
    </citation>
    <scope>NUCLEOTIDE SEQUENCE [LARGE SCALE GENOMIC DNA]</scope>
    <source>
        <strain evidence="1 2">NCTC12149</strain>
    </source>
</reference>
<dbReference type="Proteomes" id="UP000215355">
    <property type="component" value="Chromosome 1"/>
</dbReference>
<dbReference type="AlphaFoldDB" id="A0AAJ5C0X0"/>
<gene>
    <name evidence="1" type="ORF">SAMEA4412673_02446</name>
</gene>
<dbReference type="PROSITE" id="PS51257">
    <property type="entry name" value="PROKAR_LIPOPROTEIN"/>
    <property type="match status" value="1"/>
</dbReference>
<name>A0AAJ5C0X0_9SPHI</name>
<evidence type="ECO:0000313" key="2">
    <source>
        <dbReference type="Proteomes" id="UP000215355"/>
    </source>
</evidence>
<accession>A0AAJ5C0X0</accession>
<proteinExistence type="predicted"/>
<protein>
    <submittedName>
        <fullName evidence="1">Uncharacterized protein</fullName>
    </submittedName>
</protein>
<sequence>MKKIFYLAILLGLLMACKKDSDPTSQNSISQQVKPIKLEAIVPESQGVSGMKFMGRVLHLNEEKIIEHGFLLQEQDPFNPGLPIRLKIDKKIQIGTNELLYANIPKTGVNYTVKYYIKTDKQEYLSGGVTFRYVPVKLEPFAERSVHQGDVISINGDFSKIDDSYYILGLTLDPIAYEISTDKKTLRFTIDGRFNHGDEPIFTLVKNNTMPIYLGRVNVLAKLLPLDNFMVNYREMITFGALGFKYDSKKPFEIIVGSNSFSLKTGTQSYVSDLVKNLKGNSFKFGYYDGIDTVYFPTPLKLDPPNVNDVFFREKVTHPNSSLRLSVYGLNQKMPLEKSKITLGNYPAIATANWNGEDWLTVSDIPEGNYGLKFVSDYFTYAPTDKITIRKLNVVSFTPKELVSTNYVTITGNFIDGKTYRIYSNIGMSPSSPAANGSIDVYLDESLADKFEIKKVGYYDDILKKETLVDVSFSVQYGPITYSHFSPSTGNYNTKITLYGEGISRGMIFFDGKWMPADEVGLNKVSFYPYMVTLPGKYKIAVFHKNKWLTVDQTFEYK</sequence>